<comment type="caution">
    <text evidence="1">The sequence shown here is derived from an EMBL/GenBank/DDBJ whole genome shotgun (WGS) entry which is preliminary data.</text>
</comment>
<protein>
    <submittedName>
        <fullName evidence="1">Uncharacterized protein</fullName>
    </submittedName>
</protein>
<dbReference type="AlphaFoldDB" id="A0A652YRV8"/>
<gene>
    <name evidence="1" type="ORF">FNL38_103416</name>
</gene>
<accession>A0A652YRV8</accession>
<dbReference type="EMBL" id="VNIQ01000003">
    <property type="protein sequence ID" value="TYQ05065.1"/>
    <property type="molecule type" value="Genomic_DNA"/>
</dbReference>
<reference evidence="1" key="1">
    <citation type="submission" date="2019-07" db="EMBL/GenBank/DDBJ databases">
        <title>Genomic Encyclopedia of Type Strains, Phase IV (KMG-IV): sequencing the most valuable type-strain genomes for metagenomic binning, comparative biology and taxonomic classification.</title>
        <authorList>
            <person name="Goeker M."/>
        </authorList>
    </citation>
    <scope>NUCLEOTIDE SEQUENCE</scope>
    <source>
        <strain evidence="1">DSM 44596</strain>
    </source>
</reference>
<evidence type="ECO:0000313" key="1">
    <source>
        <dbReference type="EMBL" id="TYQ05065.1"/>
    </source>
</evidence>
<sequence length="129" mass="14381">MHVGNLSECSSLASMSTSLYYSAVRPEPLSADERTEIDRLIAVHNDEFPFDAEVLDLYDSDIPNTVLNGSTKISNDETEIIPSLVYWFNALTELRRALPNAQWDVSLNDTPVDWDDESGYSLPGLPDIS</sequence>
<name>A0A652YRV8_NOCGL</name>
<organism evidence="1">
    <name type="scientific">Nocardia globerula</name>
    <dbReference type="NCBI Taxonomy" id="1818"/>
    <lineage>
        <taxon>Bacteria</taxon>
        <taxon>Bacillati</taxon>
        <taxon>Actinomycetota</taxon>
        <taxon>Actinomycetes</taxon>
        <taxon>Mycobacteriales</taxon>
        <taxon>Nocardiaceae</taxon>
        <taxon>Nocardia</taxon>
    </lineage>
</organism>
<proteinExistence type="predicted"/>